<evidence type="ECO:0000313" key="2">
    <source>
        <dbReference type="Proteomes" id="UP001221411"/>
    </source>
</evidence>
<evidence type="ECO:0000313" key="1">
    <source>
        <dbReference type="EMBL" id="MDC0742609.1"/>
    </source>
</evidence>
<sequence length="90" mass="9426">MTEHDQDHEPPSIPGALTADQQARVRKALASYACSFTTSEVAVSLGYARLYVLGFLRAEIACSVHFAGRVADVVGVDLAALLGLVPGGEP</sequence>
<dbReference type="Proteomes" id="UP001221411">
    <property type="component" value="Unassembled WGS sequence"/>
</dbReference>
<dbReference type="EMBL" id="JAQNDO010000001">
    <property type="protein sequence ID" value="MDC0742609.1"/>
    <property type="molecule type" value="Genomic_DNA"/>
</dbReference>
<protein>
    <submittedName>
        <fullName evidence="1">Uncharacterized protein</fullName>
    </submittedName>
</protein>
<dbReference type="RefSeq" id="WP_271917989.1">
    <property type="nucleotide sequence ID" value="NZ_JAQNDO010000001.1"/>
</dbReference>
<name>A0ABT5ELB4_9BACT</name>
<keyword evidence="2" id="KW-1185">Reference proteome</keyword>
<reference evidence="1 2" key="1">
    <citation type="submission" date="2022-11" db="EMBL/GenBank/DDBJ databases">
        <title>Minimal conservation of predation-associated metabolite biosynthetic gene clusters underscores biosynthetic potential of Myxococcota including descriptions for ten novel species: Archangium lansinium sp. nov., Myxococcus landrumus sp. nov., Nannocystis bai.</title>
        <authorList>
            <person name="Ahearne A."/>
            <person name="Stevens C."/>
            <person name="Dowd S."/>
        </authorList>
    </citation>
    <scope>NUCLEOTIDE SEQUENCE [LARGE SCALE GENOMIC DNA]</scope>
    <source>
        <strain evidence="1 2">RJM3</strain>
    </source>
</reference>
<comment type="caution">
    <text evidence="1">The sequence shown here is derived from an EMBL/GenBank/DDBJ whole genome shotgun (WGS) entry which is preliminary data.</text>
</comment>
<accession>A0ABT5ELB4</accession>
<organism evidence="1 2">
    <name type="scientific">Polyangium mundeleinium</name>
    <dbReference type="NCBI Taxonomy" id="2995306"/>
    <lineage>
        <taxon>Bacteria</taxon>
        <taxon>Pseudomonadati</taxon>
        <taxon>Myxococcota</taxon>
        <taxon>Polyangia</taxon>
        <taxon>Polyangiales</taxon>
        <taxon>Polyangiaceae</taxon>
        <taxon>Polyangium</taxon>
    </lineage>
</organism>
<proteinExistence type="predicted"/>
<gene>
    <name evidence="1" type="ORF">POL67_14735</name>
</gene>